<evidence type="ECO:0008006" key="4">
    <source>
        <dbReference type="Google" id="ProtNLM"/>
    </source>
</evidence>
<dbReference type="RefSeq" id="WP_204678278.1">
    <property type="nucleotide sequence ID" value="NZ_BSNR01000028.1"/>
</dbReference>
<protein>
    <recommendedName>
        <fullName evidence="4">Lipoprotein</fullName>
    </recommendedName>
</protein>
<reference evidence="2" key="1">
    <citation type="submission" date="2020-10" db="EMBL/GenBank/DDBJ databases">
        <title>Phylogeny of dyella-like bacteria.</title>
        <authorList>
            <person name="Fu J."/>
        </authorList>
    </citation>
    <scope>NUCLEOTIDE SEQUENCE</scope>
    <source>
        <strain evidence="2">DHOC52</strain>
    </source>
</reference>
<evidence type="ECO:0000313" key="2">
    <source>
        <dbReference type="EMBL" id="MBM7123793.1"/>
    </source>
</evidence>
<proteinExistence type="predicted"/>
<keyword evidence="1" id="KW-0732">Signal</keyword>
<comment type="caution">
    <text evidence="2">The sequence shown here is derived from an EMBL/GenBank/DDBJ whole genome shotgun (WGS) entry which is preliminary data.</text>
</comment>
<gene>
    <name evidence="2" type="ORF">ISP19_00255</name>
</gene>
<feature type="signal peptide" evidence="1">
    <location>
        <begin position="1"/>
        <end position="20"/>
    </location>
</feature>
<name>A0ABS2JZ74_9GAMM</name>
<evidence type="ECO:0000313" key="3">
    <source>
        <dbReference type="Proteomes" id="UP001430149"/>
    </source>
</evidence>
<evidence type="ECO:0000256" key="1">
    <source>
        <dbReference type="SAM" id="SignalP"/>
    </source>
</evidence>
<accession>A0ABS2JZ74</accession>
<dbReference type="EMBL" id="JADIKE010000016">
    <property type="protein sequence ID" value="MBM7123793.1"/>
    <property type="molecule type" value="Genomic_DNA"/>
</dbReference>
<dbReference type="Proteomes" id="UP001430149">
    <property type="component" value="Unassembled WGS sequence"/>
</dbReference>
<sequence>MNRIGTLCLAVLSLPGCVSLADYQVAMANDGSFAAYDRQFIVDPMSYPVFALAGNGPIKNPDFKEGGSQWKGDESPDILPTDRWEITRVVNGNYLAYSFEYDERFCRRQLLMDRKWLAKTCNKNHEMNTHVNEYAYLYIRRDGVVYGWQYINNNKRMPFEKTWFNVMNKGDWSGQPWFKCVERCDKLVNMK</sequence>
<keyword evidence="3" id="KW-1185">Reference proteome</keyword>
<organism evidence="2 3">
    <name type="scientific">Dyella flava</name>
    <dbReference type="NCBI Taxonomy" id="1920170"/>
    <lineage>
        <taxon>Bacteria</taxon>
        <taxon>Pseudomonadati</taxon>
        <taxon>Pseudomonadota</taxon>
        <taxon>Gammaproteobacteria</taxon>
        <taxon>Lysobacterales</taxon>
        <taxon>Rhodanobacteraceae</taxon>
        <taxon>Dyella</taxon>
    </lineage>
</organism>
<feature type="chain" id="PRO_5045520250" description="Lipoprotein" evidence="1">
    <location>
        <begin position="21"/>
        <end position="191"/>
    </location>
</feature>